<dbReference type="Proteomes" id="UP000244928">
    <property type="component" value="Chromosome"/>
</dbReference>
<dbReference type="KEGG" id="dlu:A6035_15280"/>
<evidence type="ECO:0000256" key="9">
    <source>
        <dbReference type="ARBA" id="ARBA00030803"/>
    </source>
</evidence>
<protein>
    <recommendedName>
        <fullName evidence="9">Regulator of SigK</fullName>
    </recommendedName>
    <alternativeName>
        <fullName evidence="8">Sigma-K anti-sigma factor RskA</fullName>
    </alternativeName>
</protein>
<keyword evidence="3 11" id="KW-0812">Transmembrane</keyword>
<evidence type="ECO:0000259" key="12">
    <source>
        <dbReference type="Pfam" id="PF10099"/>
    </source>
</evidence>
<evidence type="ECO:0000313" key="15">
    <source>
        <dbReference type="Proteomes" id="UP000244928"/>
    </source>
</evidence>
<dbReference type="PANTHER" id="PTHR37461">
    <property type="entry name" value="ANTI-SIGMA-K FACTOR RSKA"/>
    <property type="match status" value="1"/>
</dbReference>
<dbReference type="AlphaFoldDB" id="A0A2S1RAJ6"/>
<dbReference type="RefSeq" id="WP_108848670.1">
    <property type="nucleotide sequence ID" value="NZ_CP015449.1"/>
</dbReference>
<feature type="transmembrane region" description="Helical" evidence="11">
    <location>
        <begin position="132"/>
        <end position="151"/>
    </location>
</feature>
<evidence type="ECO:0000256" key="11">
    <source>
        <dbReference type="SAM" id="Phobius"/>
    </source>
</evidence>
<keyword evidence="4 11" id="KW-1133">Transmembrane helix</keyword>
<evidence type="ECO:0000256" key="8">
    <source>
        <dbReference type="ARBA" id="ARBA00029829"/>
    </source>
</evidence>
<keyword evidence="5" id="KW-0805">Transcription regulation</keyword>
<feature type="domain" description="Anti-sigma K factor RskA C-terminal" evidence="12">
    <location>
        <begin position="135"/>
        <end position="281"/>
    </location>
</feature>
<evidence type="ECO:0000259" key="13">
    <source>
        <dbReference type="Pfam" id="PF22618"/>
    </source>
</evidence>
<feature type="region of interest" description="Disordered" evidence="10">
    <location>
        <begin position="87"/>
        <end position="124"/>
    </location>
</feature>
<proteinExistence type="predicted"/>
<reference evidence="14 15" key="1">
    <citation type="submission" date="2016-04" db="EMBL/GenBank/DDBJ databases">
        <title>Complete genome sequence of Dietzia lutea YIM 80766T, a strain isolated from desert soil in Egypt.</title>
        <authorList>
            <person name="Zhao J."/>
            <person name="Hu B."/>
            <person name="Geng S."/>
            <person name="Nie Y."/>
            <person name="Tang Y."/>
        </authorList>
    </citation>
    <scope>NUCLEOTIDE SEQUENCE [LARGE SCALE GENOMIC DNA]</scope>
    <source>
        <strain evidence="14 15">YIM 80766</strain>
    </source>
</reference>
<evidence type="ECO:0000313" key="14">
    <source>
        <dbReference type="EMBL" id="AWH93316.1"/>
    </source>
</evidence>
<dbReference type="InterPro" id="IPR041916">
    <property type="entry name" value="Anti_sigma_zinc_sf"/>
</dbReference>
<evidence type="ECO:0000256" key="4">
    <source>
        <dbReference type="ARBA" id="ARBA00022989"/>
    </source>
</evidence>
<keyword evidence="15" id="KW-1185">Reference proteome</keyword>
<dbReference type="GO" id="GO:0005886">
    <property type="term" value="C:plasma membrane"/>
    <property type="evidence" value="ECO:0007669"/>
    <property type="project" value="UniProtKB-SubCell"/>
</dbReference>
<dbReference type="Gene3D" id="1.10.10.1320">
    <property type="entry name" value="Anti-sigma factor, zinc-finger domain"/>
    <property type="match status" value="1"/>
</dbReference>
<dbReference type="GO" id="GO:0016989">
    <property type="term" value="F:sigma factor antagonist activity"/>
    <property type="evidence" value="ECO:0007669"/>
    <property type="project" value="TreeGrafter"/>
</dbReference>
<dbReference type="PANTHER" id="PTHR37461:SF1">
    <property type="entry name" value="ANTI-SIGMA-K FACTOR RSKA"/>
    <property type="match status" value="1"/>
</dbReference>
<sequence length="288" mass="29188">MSVSYHDHPSTPDSVRPEDLDLYALDALPEHEADAVEAALVGAAPEEQSSMLAHIASTREVMAGLVADAGLDAAPPAHLRERILELAAASSPSDPTGPVGPGGRRGSERDAAGGADVLDLSRERERRRPGPLTFLAVAAAAVVLLVGGVTIGRITDGSGSDDLPTAAPPSGTMPGQVTSLLAAEDLAVVRGQIGGTGTATVLASKTADMAVISMTDLPAPPEGRAYQLWLMGDHEPISAGTMEAGEVGPSPSAQIDGIRNSEQIGITEEPAGGSPAPTGQVLLALDIQ</sequence>
<feature type="domain" description="Anti-sigma-K factor RskA N-terminal" evidence="13">
    <location>
        <begin position="22"/>
        <end position="63"/>
    </location>
</feature>
<evidence type="ECO:0000256" key="2">
    <source>
        <dbReference type="ARBA" id="ARBA00022475"/>
    </source>
</evidence>
<dbReference type="InterPro" id="IPR018764">
    <property type="entry name" value="RskA_C"/>
</dbReference>
<evidence type="ECO:0000256" key="1">
    <source>
        <dbReference type="ARBA" id="ARBA00004162"/>
    </source>
</evidence>
<accession>A0A2S1RAJ6</accession>
<dbReference type="InterPro" id="IPR053877">
    <property type="entry name" value="RskA_N"/>
</dbReference>
<evidence type="ECO:0000256" key="5">
    <source>
        <dbReference type="ARBA" id="ARBA00023015"/>
    </source>
</evidence>
<evidence type="ECO:0000256" key="3">
    <source>
        <dbReference type="ARBA" id="ARBA00022692"/>
    </source>
</evidence>
<name>A0A2S1RAJ6_9ACTN</name>
<evidence type="ECO:0000256" key="6">
    <source>
        <dbReference type="ARBA" id="ARBA00023136"/>
    </source>
</evidence>
<dbReference type="InterPro" id="IPR051474">
    <property type="entry name" value="Anti-sigma-K/W_factor"/>
</dbReference>
<dbReference type="EMBL" id="CP015449">
    <property type="protein sequence ID" value="AWH93316.1"/>
    <property type="molecule type" value="Genomic_DNA"/>
</dbReference>
<organism evidence="14 15">
    <name type="scientific">Dietzia lutea</name>
    <dbReference type="NCBI Taxonomy" id="546160"/>
    <lineage>
        <taxon>Bacteria</taxon>
        <taxon>Bacillati</taxon>
        <taxon>Actinomycetota</taxon>
        <taxon>Actinomycetes</taxon>
        <taxon>Mycobacteriales</taxon>
        <taxon>Dietziaceae</taxon>
        <taxon>Dietzia</taxon>
    </lineage>
</organism>
<comment type="subcellular location">
    <subcellularLocation>
        <location evidence="1">Cell membrane</location>
        <topology evidence="1">Single-pass membrane protein</topology>
    </subcellularLocation>
</comment>
<dbReference type="Pfam" id="PF22618">
    <property type="entry name" value="RskA_N"/>
    <property type="match status" value="1"/>
</dbReference>
<keyword evidence="6 11" id="KW-0472">Membrane</keyword>
<evidence type="ECO:0000256" key="7">
    <source>
        <dbReference type="ARBA" id="ARBA00023163"/>
    </source>
</evidence>
<dbReference type="Pfam" id="PF10099">
    <property type="entry name" value="RskA_C"/>
    <property type="match status" value="1"/>
</dbReference>
<keyword evidence="2" id="KW-1003">Cell membrane</keyword>
<gene>
    <name evidence="14" type="ORF">A6035_15280</name>
</gene>
<keyword evidence="7" id="KW-0804">Transcription</keyword>
<dbReference type="GO" id="GO:0006417">
    <property type="term" value="P:regulation of translation"/>
    <property type="evidence" value="ECO:0007669"/>
    <property type="project" value="TreeGrafter"/>
</dbReference>
<evidence type="ECO:0000256" key="10">
    <source>
        <dbReference type="SAM" id="MobiDB-lite"/>
    </source>
</evidence>